<dbReference type="InterPro" id="IPR012337">
    <property type="entry name" value="RNaseH-like_sf"/>
</dbReference>
<evidence type="ECO:0000313" key="2">
    <source>
        <dbReference type="EMBL" id="CAF0855057.1"/>
    </source>
</evidence>
<dbReference type="PANTHER" id="PTHR45749:SF21">
    <property type="entry name" value="DUF4371 DOMAIN-CONTAINING PROTEIN"/>
    <property type="match status" value="1"/>
</dbReference>
<sequence>MPSQAQFEQLQLRYPLSLQCPCTKFAIPYEYFITIKPTYHQILSTSTSSDDETSCHSMEQNLNASQEIYSVNNVILDLLKLQSIFSNCESLIKQSQAPDFSEEIFLIETHSLCISLKNISTELETKCSQLLSSIEANRGNIISKNRSELISTDPSDNRKYNDDELRYLVDCGPNHEFLSSYPQNLQLKKKGKQCSFSSSWYKDFPYLEYSVKKDAVFCFSCRLFGAGPGAEKSQEVWSFKGISSWSKMTGSGGKMVKHFKSTAHMSSENRLLNFSQKKTNIDLMLIGGQREVDRKREQLLKLNEKIVITLLDVARFLSRQALSFQGDGNSEGNFVATIDLLRRHDPVLDQWFKDSSLRPYHVTYLHHDSQNELITLLGRAVQQAILNDIHKAQFISVTVDSTTDISNKEIYTIVIRFVKDFIAQERMISVMELNSKVGENISQSYDNALNMSGVNQGVQACLNKHLNRTILYIPCGVHSTNLVVKHGSSISIEYINFFGILQELYNFFEMSAKRHSLLCKNLSETEFGILVKDLSRTRWSDRYEAVRAVYISHKQIVDTLQEISENDSVKTTRQTAENLKNK</sequence>
<dbReference type="InterPro" id="IPR006580">
    <property type="entry name" value="Znf_TTF"/>
</dbReference>
<dbReference type="Proteomes" id="UP000663864">
    <property type="component" value="Unassembled WGS sequence"/>
</dbReference>
<evidence type="ECO:0000313" key="3">
    <source>
        <dbReference type="Proteomes" id="UP000663864"/>
    </source>
</evidence>
<reference evidence="2" key="1">
    <citation type="submission" date="2021-02" db="EMBL/GenBank/DDBJ databases">
        <authorList>
            <person name="Nowell W R."/>
        </authorList>
    </citation>
    <scope>NUCLEOTIDE SEQUENCE</scope>
</reference>
<feature type="domain" description="TTF-type" evidence="1">
    <location>
        <begin position="192"/>
        <end position="296"/>
    </location>
</feature>
<evidence type="ECO:0000259" key="1">
    <source>
        <dbReference type="SMART" id="SM00597"/>
    </source>
</evidence>
<gene>
    <name evidence="2" type="ORF">ZHD862_LOCUS5075</name>
</gene>
<dbReference type="EMBL" id="CAJNOT010000130">
    <property type="protein sequence ID" value="CAF0855057.1"/>
    <property type="molecule type" value="Genomic_DNA"/>
</dbReference>
<proteinExistence type="predicted"/>
<dbReference type="AlphaFoldDB" id="A0A813W3I9"/>
<organism evidence="2 3">
    <name type="scientific">Rotaria sordida</name>
    <dbReference type="NCBI Taxonomy" id="392033"/>
    <lineage>
        <taxon>Eukaryota</taxon>
        <taxon>Metazoa</taxon>
        <taxon>Spiralia</taxon>
        <taxon>Gnathifera</taxon>
        <taxon>Rotifera</taxon>
        <taxon>Eurotatoria</taxon>
        <taxon>Bdelloidea</taxon>
        <taxon>Philodinida</taxon>
        <taxon>Philodinidae</taxon>
        <taxon>Rotaria</taxon>
    </lineage>
</organism>
<protein>
    <recommendedName>
        <fullName evidence="1">TTF-type domain-containing protein</fullName>
    </recommendedName>
</protein>
<dbReference type="PANTHER" id="PTHR45749">
    <property type="match status" value="1"/>
</dbReference>
<accession>A0A813W3I9</accession>
<name>A0A813W3I9_9BILA</name>
<dbReference type="SUPFAM" id="SSF53098">
    <property type="entry name" value="Ribonuclease H-like"/>
    <property type="match status" value="1"/>
</dbReference>
<dbReference type="SMART" id="SM00597">
    <property type="entry name" value="ZnF_TTF"/>
    <property type="match status" value="1"/>
</dbReference>
<comment type="caution">
    <text evidence="2">The sequence shown here is derived from an EMBL/GenBank/DDBJ whole genome shotgun (WGS) entry which is preliminary data.</text>
</comment>